<sequence>MIEKPFSQACQNNRQPILEILQSYLTVQSYLTEGATKSHYVHESLSRPVRVFEMGSGTGQHAVYFGEHLPEVLWQCADLPVHHEGINAWIDEYTEKGFKNITRPIAFDVNQSVWPQQKFNALFTANTLHIMSWQSVEVFFSRIREILDTNCRVFIYGPFNYNGQFTSESNAQFDLWLKSQNPHSGIRDFEAVADLAKTARLHLLADHEMPANNRLLVFGNTQR</sequence>
<dbReference type="PANTHER" id="PTHR20974">
    <property type="entry name" value="UPF0585 PROTEIN CG18661"/>
    <property type="match status" value="1"/>
</dbReference>
<name>A0AA37TE13_9GAMM</name>
<organism evidence="1 2">
    <name type="scientific">Marinibactrum halimedae</name>
    <dbReference type="NCBI Taxonomy" id="1444977"/>
    <lineage>
        <taxon>Bacteria</taxon>
        <taxon>Pseudomonadati</taxon>
        <taxon>Pseudomonadota</taxon>
        <taxon>Gammaproteobacteria</taxon>
        <taxon>Cellvibrionales</taxon>
        <taxon>Cellvibrionaceae</taxon>
        <taxon>Marinibactrum</taxon>
    </lineage>
</organism>
<keyword evidence="1" id="KW-0808">Transferase</keyword>
<gene>
    <name evidence="1" type="ORF">GCM10007877_39890</name>
</gene>
<dbReference type="GO" id="GO:0032259">
    <property type="term" value="P:methylation"/>
    <property type="evidence" value="ECO:0007669"/>
    <property type="project" value="UniProtKB-KW"/>
</dbReference>
<dbReference type="Proteomes" id="UP001156870">
    <property type="component" value="Unassembled WGS sequence"/>
</dbReference>
<accession>A0AA37TE13</accession>
<dbReference type="EMBL" id="BSPD01000103">
    <property type="protein sequence ID" value="GLS28270.1"/>
    <property type="molecule type" value="Genomic_DNA"/>
</dbReference>
<keyword evidence="2" id="KW-1185">Reference proteome</keyword>
<dbReference type="InterPro" id="IPR029063">
    <property type="entry name" value="SAM-dependent_MTases_sf"/>
</dbReference>
<comment type="caution">
    <text evidence="1">The sequence shown here is derived from an EMBL/GenBank/DDBJ whole genome shotgun (WGS) entry which is preliminary data.</text>
</comment>
<dbReference type="Pfam" id="PF06080">
    <property type="entry name" value="DUF938"/>
    <property type="match status" value="1"/>
</dbReference>
<dbReference type="InterPro" id="IPR010342">
    <property type="entry name" value="DUF938"/>
</dbReference>
<evidence type="ECO:0000313" key="2">
    <source>
        <dbReference type="Proteomes" id="UP001156870"/>
    </source>
</evidence>
<protein>
    <submittedName>
        <fullName evidence="1">Methylase</fullName>
    </submittedName>
</protein>
<dbReference type="SUPFAM" id="SSF53335">
    <property type="entry name" value="S-adenosyl-L-methionine-dependent methyltransferases"/>
    <property type="match status" value="1"/>
</dbReference>
<reference evidence="1 2" key="1">
    <citation type="journal article" date="2014" name="Int. J. Syst. Evol. Microbiol.">
        <title>Complete genome sequence of Corynebacterium casei LMG S-19264T (=DSM 44701T), isolated from a smear-ripened cheese.</title>
        <authorList>
            <consortium name="US DOE Joint Genome Institute (JGI-PGF)"/>
            <person name="Walter F."/>
            <person name="Albersmeier A."/>
            <person name="Kalinowski J."/>
            <person name="Ruckert C."/>
        </authorList>
    </citation>
    <scope>NUCLEOTIDE SEQUENCE [LARGE SCALE GENOMIC DNA]</scope>
    <source>
        <strain evidence="1 2">NBRC 110095</strain>
    </source>
</reference>
<keyword evidence="1" id="KW-0489">Methyltransferase</keyword>
<evidence type="ECO:0000313" key="1">
    <source>
        <dbReference type="EMBL" id="GLS28270.1"/>
    </source>
</evidence>
<dbReference type="PANTHER" id="PTHR20974:SF0">
    <property type="entry name" value="UPF0585 PROTEIN CG18661"/>
    <property type="match status" value="1"/>
</dbReference>
<proteinExistence type="predicted"/>
<dbReference type="RefSeq" id="WP_232594554.1">
    <property type="nucleotide sequence ID" value="NZ_BSPD01000103.1"/>
</dbReference>
<dbReference type="GO" id="GO:0008168">
    <property type="term" value="F:methyltransferase activity"/>
    <property type="evidence" value="ECO:0007669"/>
    <property type="project" value="UniProtKB-KW"/>
</dbReference>
<dbReference type="AlphaFoldDB" id="A0AA37TE13"/>
<dbReference type="Gene3D" id="3.40.50.150">
    <property type="entry name" value="Vaccinia Virus protein VP39"/>
    <property type="match status" value="1"/>
</dbReference>